<evidence type="ECO:0000313" key="3">
    <source>
        <dbReference type="Proteomes" id="UP001285354"/>
    </source>
</evidence>
<dbReference type="EMBL" id="JAUBYV010000001">
    <property type="protein sequence ID" value="KAK2630293.1"/>
    <property type="molecule type" value="Genomic_DNA"/>
</dbReference>
<evidence type="ECO:0000313" key="2">
    <source>
        <dbReference type="EMBL" id="KAK2630293.1"/>
    </source>
</evidence>
<proteinExistence type="predicted"/>
<keyword evidence="3" id="KW-1185">Reference proteome</keyword>
<dbReference type="PANTHER" id="PTHR42791">
    <property type="entry name" value="GNAT FAMILY ACETYLTRANSFERASE"/>
    <property type="match status" value="1"/>
</dbReference>
<dbReference type="InterPro" id="IPR052523">
    <property type="entry name" value="Trichothecene_AcTrans"/>
</dbReference>
<dbReference type="Pfam" id="PF08445">
    <property type="entry name" value="FR47"/>
    <property type="match status" value="1"/>
</dbReference>
<evidence type="ECO:0000259" key="1">
    <source>
        <dbReference type="Pfam" id="PF08445"/>
    </source>
</evidence>
<reference evidence="2" key="1">
    <citation type="submission" date="2023-06" db="EMBL/GenBank/DDBJ databases">
        <title>Draft genome of Marssonina rosae.</title>
        <authorList>
            <person name="Cheng Q."/>
        </authorList>
    </citation>
    <scope>NUCLEOTIDE SEQUENCE</scope>
    <source>
        <strain evidence="2">R4</strain>
    </source>
</reference>
<dbReference type="Proteomes" id="UP001285354">
    <property type="component" value="Unassembled WGS sequence"/>
</dbReference>
<dbReference type="PANTHER" id="PTHR42791:SF1">
    <property type="entry name" value="N-ACETYLTRANSFERASE DOMAIN-CONTAINING PROTEIN"/>
    <property type="match status" value="1"/>
</dbReference>
<accession>A0AAD9T5E0</accession>
<protein>
    <recommendedName>
        <fullName evidence="1">GCN5-related N-acetyltransferase Rv2170-like domain-containing protein</fullName>
    </recommendedName>
</protein>
<name>A0AAD9T5E0_9HELO</name>
<dbReference type="AlphaFoldDB" id="A0AAD9T5E0"/>
<dbReference type="InterPro" id="IPR013653">
    <property type="entry name" value="GCN5-like_dom"/>
</dbReference>
<dbReference type="Gene3D" id="3.40.630.30">
    <property type="match status" value="1"/>
</dbReference>
<gene>
    <name evidence="2" type="ORF">QTJ16_001113</name>
</gene>
<sequence length="117" mass="13648">MLMPRNCHVDNPWTLLPAGILGLLWKVGIGGVYRMMGELGPPEEECRKKALRGQKRYNYAFFTATEEEARERGLCSLLLRKWQELAQKDELPIWIEATTERSRRMYERCGFELVGEN</sequence>
<feature type="domain" description="GCN5-related N-acetyltransferase Rv2170-like" evidence="1">
    <location>
        <begin position="64"/>
        <end position="114"/>
    </location>
</feature>
<dbReference type="GO" id="GO:0016747">
    <property type="term" value="F:acyltransferase activity, transferring groups other than amino-acyl groups"/>
    <property type="evidence" value="ECO:0007669"/>
    <property type="project" value="InterPro"/>
</dbReference>
<dbReference type="SUPFAM" id="SSF55729">
    <property type="entry name" value="Acyl-CoA N-acyltransferases (Nat)"/>
    <property type="match status" value="1"/>
</dbReference>
<dbReference type="InterPro" id="IPR016181">
    <property type="entry name" value="Acyl_CoA_acyltransferase"/>
</dbReference>
<comment type="caution">
    <text evidence="2">The sequence shown here is derived from an EMBL/GenBank/DDBJ whole genome shotgun (WGS) entry which is preliminary data.</text>
</comment>
<organism evidence="2 3">
    <name type="scientific">Diplocarpon rosae</name>
    <dbReference type="NCBI Taxonomy" id="946125"/>
    <lineage>
        <taxon>Eukaryota</taxon>
        <taxon>Fungi</taxon>
        <taxon>Dikarya</taxon>
        <taxon>Ascomycota</taxon>
        <taxon>Pezizomycotina</taxon>
        <taxon>Leotiomycetes</taxon>
        <taxon>Helotiales</taxon>
        <taxon>Drepanopezizaceae</taxon>
        <taxon>Diplocarpon</taxon>
    </lineage>
</organism>